<dbReference type="EMBL" id="CP001687">
    <property type="protein sequence ID" value="ACV11318.1"/>
    <property type="molecule type" value="Genomic_DNA"/>
</dbReference>
<evidence type="ECO:0000313" key="2">
    <source>
        <dbReference type="EMBL" id="ACV11318.1"/>
    </source>
</evidence>
<dbReference type="InterPro" id="IPR007367">
    <property type="entry name" value="DUF433"/>
</dbReference>
<dbReference type="InterPro" id="IPR009057">
    <property type="entry name" value="Homeodomain-like_sf"/>
</dbReference>
<feature type="compositionally biased region" description="Basic and acidic residues" evidence="1">
    <location>
        <begin position="72"/>
        <end position="82"/>
    </location>
</feature>
<dbReference type="GeneID" id="8383417"/>
<dbReference type="Gene3D" id="1.10.10.10">
    <property type="entry name" value="Winged helix-like DNA-binding domain superfamily/Winged helix DNA-binding domain"/>
    <property type="match status" value="1"/>
</dbReference>
<dbReference type="OrthoDB" id="315700at2157"/>
<dbReference type="HOGENOM" id="CLU_126005_0_2_2"/>
<dbReference type="AlphaFoldDB" id="C7NMB0"/>
<sequence>MSSIVRTEDILGGEPRIEGTRIGVRHVAGKVVDAGYAPAYVADQLDISLGAVYEALSYYYDNIEEIRAVERENAETRDRLRESSLQPKEPVS</sequence>
<dbReference type="Proteomes" id="UP000002071">
    <property type="component" value="Chromosome"/>
</dbReference>
<dbReference type="InterPro" id="IPR036388">
    <property type="entry name" value="WH-like_DNA-bd_sf"/>
</dbReference>
<dbReference type="eggNOG" id="arCOG09407">
    <property type="taxonomic scope" value="Archaea"/>
</dbReference>
<name>C7NMB0_HALUD</name>
<evidence type="ECO:0008006" key="4">
    <source>
        <dbReference type="Google" id="ProtNLM"/>
    </source>
</evidence>
<dbReference type="SUPFAM" id="SSF46689">
    <property type="entry name" value="Homeodomain-like"/>
    <property type="match status" value="1"/>
</dbReference>
<organism evidence="2 3">
    <name type="scientific">Halorhabdus utahensis (strain DSM 12940 / JCM 11049 / AX-2)</name>
    <dbReference type="NCBI Taxonomy" id="519442"/>
    <lineage>
        <taxon>Archaea</taxon>
        <taxon>Methanobacteriati</taxon>
        <taxon>Methanobacteriota</taxon>
        <taxon>Stenosarchaea group</taxon>
        <taxon>Halobacteria</taxon>
        <taxon>Halobacteriales</taxon>
        <taxon>Haloarculaceae</taxon>
        <taxon>Halorhabdus</taxon>
    </lineage>
</organism>
<keyword evidence="3" id="KW-1185">Reference proteome</keyword>
<reference evidence="2 3" key="1">
    <citation type="journal article" date="2009" name="Stand. Genomic Sci.">
        <title>Complete genome sequence of Halorhabdus utahensis type strain (AX-2).</title>
        <authorList>
            <person name="Anderson I."/>
            <person name="Tindall B.J."/>
            <person name="Pomrenke H."/>
            <person name="Goker M."/>
            <person name="Lapidus A."/>
            <person name="Nolan M."/>
            <person name="Copeland A."/>
            <person name="Glavina Del Rio T."/>
            <person name="Chen F."/>
            <person name="Tice H."/>
            <person name="Cheng J.F."/>
            <person name="Lucas S."/>
            <person name="Chertkov O."/>
            <person name="Bruce D."/>
            <person name="Brettin T."/>
            <person name="Detter J.C."/>
            <person name="Han C."/>
            <person name="Goodwin L."/>
            <person name="Land M."/>
            <person name="Hauser L."/>
            <person name="Chang Y.J."/>
            <person name="Jeffries C.D."/>
            <person name="Pitluck S."/>
            <person name="Pati A."/>
            <person name="Mavromatis K."/>
            <person name="Ivanova N."/>
            <person name="Ovchinnikova G."/>
            <person name="Chen A."/>
            <person name="Palaniappan K."/>
            <person name="Chain P."/>
            <person name="Rohde M."/>
            <person name="Bristow J."/>
            <person name="Eisen J.A."/>
            <person name="Markowitz V."/>
            <person name="Hugenholtz P."/>
            <person name="Kyrpides N.C."/>
            <person name="Klenk H.P."/>
        </authorList>
    </citation>
    <scope>NUCLEOTIDE SEQUENCE [LARGE SCALE GENOMIC DNA]</scope>
    <source>
        <strain evidence="3">DSM 12940 / JCM 11049 / AX-2</strain>
    </source>
</reference>
<feature type="region of interest" description="Disordered" evidence="1">
    <location>
        <begin position="72"/>
        <end position="92"/>
    </location>
</feature>
<dbReference type="GeneID" id="23800406"/>
<dbReference type="STRING" id="519442.Huta_1142"/>
<protein>
    <recommendedName>
        <fullName evidence="4">DUF433 domain-containing protein</fullName>
    </recommendedName>
</protein>
<dbReference type="Pfam" id="PF04255">
    <property type="entry name" value="DUF433"/>
    <property type="match status" value="1"/>
</dbReference>
<proteinExistence type="predicted"/>
<accession>C7NMB0</accession>
<evidence type="ECO:0000313" key="3">
    <source>
        <dbReference type="Proteomes" id="UP000002071"/>
    </source>
</evidence>
<gene>
    <name evidence="2" type="ordered locus">Huta_1142</name>
</gene>
<dbReference type="RefSeq" id="WP_008527194.1">
    <property type="nucleotide sequence ID" value="NC_013158.1"/>
</dbReference>
<dbReference type="KEGG" id="hut:Huta_1142"/>
<evidence type="ECO:0000256" key="1">
    <source>
        <dbReference type="SAM" id="MobiDB-lite"/>
    </source>
</evidence>